<evidence type="ECO:0000259" key="4">
    <source>
        <dbReference type="Pfam" id="PF13426"/>
    </source>
</evidence>
<dbReference type="CDD" id="cd00130">
    <property type="entry name" value="PAS"/>
    <property type="match status" value="1"/>
</dbReference>
<dbReference type="PANTHER" id="PTHR47429">
    <property type="entry name" value="PROTEIN TWIN LOV 1"/>
    <property type="match status" value="1"/>
</dbReference>
<comment type="caution">
    <text evidence="5">The sequence shown here is derived from an EMBL/GenBank/DDBJ whole genome shotgun (WGS) entry which is preliminary data.</text>
</comment>
<dbReference type="Proteomes" id="UP000321960">
    <property type="component" value="Unassembled WGS sequence"/>
</dbReference>
<dbReference type="InterPro" id="IPR000014">
    <property type="entry name" value="PAS"/>
</dbReference>
<feature type="domain" description="PAS" evidence="4">
    <location>
        <begin position="29"/>
        <end position="120"/>
    </location>
</feature>
<evidence type="ECO:0000313" key="7">
    <source>
        <dbReference type="Proteomes" id="UP000321960"/>
    </source>
</evidence>
<dbReference type="PANTHER" id="PTHR47429:SF2">
    <property type="entry name" value="PROTEIN TWIN LOV 1"/>
    <property type="match status" value="1"/>
</dbReference>
<keyword evidence="8" id="KW-1185">Reference proteome</keyword>
<accession>A0A512J327</accession>
<reference evidence="5 7" key="3">
    <citation type="submission" date="2019-07" db="EMBL/GenBank/DDBJ databases">
        <title>Whole genome shotgun sequence of Methylobacterium oxalidis NBRC 107715.</title>
        <authorList>
            <person name="Hosoyama A."/>
            <person name="Uohara A."/>
            <person name="Ohji S."/>
            <person name="Ichikawa N."/>
        </authorList>
    </citation>
    <scope>NUCLEOTIDE SEQUENCE [LARGE SCALE GENOMIC DNA]</scope>
    <source>
        <strain evidence="5 7">NBRC 107715</strain>
    </source>
</reference>
<dbReference type="Gene3D" id="3.30.450.20">
    <property type="entry name" value="PAS domain"/>
    <property type="match status" value="1"/>
</dbReference>
<evidence type="ECO:0000313" key="6">
    <source>
        <dbReference type="EMBL" id="GLS67141.1"/>
    </source>
</evidence>
<keyword evidence="2" id="KW-0288">FMN</keyword>
<dbReference type="EMBL" id="BSPK01000111">
    <property type="protein sequence ID" value="GLS67141.1"/>
    <property type="molecule type" value="Genomic_DNA"/>
</dbReference>
<dbReference type="SUPFAM" id="SSF55785">
    <property type="entry name" value="PYP-like sensor domain (PAS domain)"/>
    <property type="match status" value="1"/>
</dbReference>
<evidence type="ECO:0000256" key="3">
    <source>
        <dbReference type="ARBA" id="ARBA00022991"/>
    </source>
</evidence>
<evidence type="ECO:0000313" key="5">
    <source>
        <dbReference type="EMBL" id="GEP04340.1"/>
    </source>
</evidence>
<proteinExistence type="predicted"/>
<dbReference type="EMBL" id="BJZU01000043">
    <property type="protein sequence ID" value="GEP04340.1"/>
    <property type="molecule type" value="Genomic_DNA"/>
</dbReference>
<dbReference type="Proteomes" id="UP001156856">
    <property type="component" value="Unassembled WGS sequence"/>
</dbReference>
<gene>
    <name evidence="6" type="ORF">GCM10007888_55240</name>
    <name evidence="5" type="ORF">MOX02_23780</name>
</gene>
<dbReference type="AlphaFoldDB" id="A0A512J327"/>
<reference evidence="8" key="2">
    <citation type="journal article" date="2019" name="Int. J. Syst. Evol. Microbiol.">
        <title>The Global Catalogue of Microorganisms (GCM) 10K type strain sequencing project: providing services to taxonomists for standard genome sequencing and annotation.</title>
        <authorList>
            <consortium name="The Broad Institute Genomics Platform"/>
            <consortium name="The Broad Institute Genome Sequencing Center for Infectious Disease"/>
            <person name="Wu L."/>
            <person name="Ma J."/>
        </authorList>
    </citation>
    <scope>NUCLEOTIDE SEQUENCE [LARGE SCALE GENOMIC DNA]</scope>
    <source>
        <strain evidence="8">NBRC 107715</strain>
    </source>
</reference>
<dbReference type="Pfam" id="PF13426">
    <property type="entry name" value="PAS_9"/>
    <property type="match status" value="1"/>
</dbReference>
<dbReference type="OrthoDB" id="7991996at2"/>
<reference evidence="6" key="1">
    <citation type="journal article" date="2014" name="Int. J. Syst. Evol. Microbiol.">
        <title>Complete genome of a new Firmicutes species belonging to the dominant human colonic microbiota ('Ruminococcus bicirculans') reveals two chromosomes and a selective capacity to utilize plant glucans.</title>
        <authorList>
            <consortium name="NISC Comparative Sequencing Program"/>
            <person name="Wegmann U."/>
            <person name="Louis P."/>
            <person name="Goesmann A."/>
            <person name="Henrissat B."/>
            <person name="Duncan S.H."/>
            <person name="Flint H.J."/>
        </authorList>
    </citation>
    <scope>NUCLEOTIDE SEQUENCE</scope>
    <source>
        <strain evidence="6">NBRC 107715</strain>
    </source>
</reference>
<protein>
    <recommendedName>
        <fullName evidence="4">PAS domain-containing protein</fullName>
    </recommendedName>
</protein>
<dbReference type="NCBIfam" id="TIGR00229">
    <property type="entry name" value="sensory_box"/>
    <property type="match status" value="1"/>
</dbReference>
<sequence length="159" mass="17622">MTALEVICALAHDSAVAIVITDAKVEKPGPTILYANAAFSRLVGREAAELVGSNPRFMQGRETRRPALDQFAQALAAGERFHGYLTNYRPDGSKYVAEIDCHPLRNAEGRVEYFLAFEREVVRRRGRPWGGTASRFEPASVSDESLTPDLKLLGAFQRR</sequence>
<organism evidence="5 7">
    <name type="scientific">Methylobacterium oxalidis</name>
    <dbReference type="NCBI Taxonomy" id="944322"/>
    <lineage>
        <taxon>Bacteria</taxon>
        <taxon>Pseudomonadati</taxon>
        <taxon>Pseudomonadota</taxon>
        <taxon>Alphaproteobacteria</taxon>
        <taxon>Hyphomicrobiales</taxon>
        <taxon>Methylobacteriaceae</taxon>
        <taxon>Methylobacterium</taxon>
    </lineage>
</organism>
<evidence type="ECO:0000256" key="2">
    <source>
        <dbReference type="ARBA" id="ARBA00022643"/>
    </source>
</evidence>
<keyword evidence="3" id="KW-0157">Chromophore</keyword>
<evidence type="ECO:0000256" key="1">
    <source>
        <dbReference type="ARBA" id="ARBA00022630"/>
    </source>
</evidence>
<dbReference type="InterPro" id="IPR035965">
    <property type="entry name" value="PAS-like_dom_sf"/>
</dbReference>
<dbReference type="RefSeq" id="WP_147025975.1">
    <property type="nucleotide sequence ID" value="NZ_BJZU01000043.1"/>
</dbReference>
<reference evidence="6" key="4">
    <citation type="submission" date="2023-01" db="EMBL/GenBank/DDBJ databases">
        <title>Draft genome sequence of Methylobacterium oxalidis strain NBRC 107715.</title>
        <authorList>
            <person name="Sun Q."/>
            <person name="Mori K."/>
        </authorList>
    </citation>
    <scope>NUCLEOTIDE SEQUENCE</scope>
    <source>
        <strain evidence="6">NBRC 107715</strain>
    </source>
</reference>
<name>A0A512J327_9HYPH</name>
<evidence type="ECO:0000313" key="8">
    <source>
        <dbReference type="Proteomes" id="UP001156856"/>
    </source>
</evidence>
<keyword evidence="1" id="KW-0285">Flavoprotein</keyword>